<evidence type="ECO:0000256" key="1">
    <source>
        <dbReference type="ARBA" id="ARBA00004141"/>
    </source>
</evidence>
<dbReference type="EMBL" id="CAVMBE010000083">
    <property type="protein sequence ID" value="CAK4033293.1"/>
    <property type="molecule type" value="Genomic_DNA"/>
</dbReference>
<evidence type="ECO:0000313" key="8">
    <source>
        <dbReference type="Proteomes" id="UP001296104"/>
    </source>
</evidence>
<dbReference type="Gene3D" id="1.10.3730.20">
    <property type="match status" value="1"/>
</dbReference>
<dbReference type="InterPro" id="IPR037185">
    <property type="entry name" value="EmrE-like"/>
</dbReference>
<dbReference type="GO" id="GO:0016020">
    <property type="term" value="C:membrane"/>
    <property type="evidence" value="ECO:0007669"/>
    <property type="project" value="UniProtKB-SubCell"/>
</dbReference>
<dbReference type="PANTHER" id="PTHR28668">
    <property type="entry name" value="TRANSMEMBRANE PROTEIN 234"/>
    <property type="match status" value="1"/>
</dbReference>
<gene>
    <name evidence="7" type="ORF">LECACI_7A008451</name>
</gene>
<comment type="caution">
    <text evidence="7">The sequence shown here is derived from an EMBL/GenBank/DDBJ whole genome shotgun (WGS) entry which is preliminary data.</text>
</comment>
<dbReference type="AlphaFoldDB" id="A0AAI9EEE6"/>
<dbReference type="InterPro" id="IPR018908">
    <property type="entry name" value="TMEM234"/>
</dbReference>
<reference evidence="7" key="1">
    <citation type="submission" date="2023-11" db="EMBL/GenBank/DDBJ databases">
        <authorList>
            <person name="Alioto T."/>
            <person name="Alioto T."/>
            <person name="Gomez Garrido J."/>
        </authorList>
    </citation>
    <scope>NUCLEOTIDE SEQUENCE</scope>
</reference>
<comment type="subcellular location">
    <subcellularLocation>
        <location evidence="1">Membrane</location>
        <topology evidence="1">Multi-pass membrane protein</topology>
    </subcellularLocation>
</comment>
<dbReference type="SUPFAM" id="SSF103481">
    <property type="entry name" value="Multidrug resistance efflux transporter EmrE"/>
    <property type="match status" value="1"/>
</dbReference>
<accession>A0AAI9EEE6</accession>
<feature type="transmembrane region" description="Helical" evidence="6">
    <location>
        <begin position="133"/>
        <end position="152"/>
    </location>
</feature>
<proteinExistence type="inferred from homology"/>
<feature type="transmembrane region" description="Helical" evidence="6">
    <location>
        <begin position="83"/>
        <end position="101"/>
    </location>
</feature>
<evidence type="ECO:0000256" key="6">
    <source>
        <dbReference type="SAM" id="Phobius"/>
    </source>
</evidence>
<feature type="transmembrane region" description="Helical" evidence="6">
    <location>
        <begin position="16"/>
        <end position="38"/>
    </location>
</feature>
<organism evidence="7 8">
    <name type="scientific">Lecanosticta acicola</name>
    <dbReference type="NCBI Taxonomy" id="111012"/>
    <lineage>
        <taxon>Eukaryota</taxon>
        <taxon>Fungi</taxon>
        <taxon>Dikarya</taxon>
        <taxon>Ascomycota</taxon>
        <taxon>Pezizomycotina</taxon>
        <taxon>Dothideomycetes</taxon>
        <taxon>Dothideomycetidae</taxon>
        <taxon>Mycosphaerellales</taxon>
        <taxon>Mycosphaerellaceae</taxon>
        <taxon>Lecanosticta</taxon>
    </lineage>
</organism>
<protein>
    <submittedName>
        <fullName evidence="7">Integral membrane</fullName>
    </submittedName>
</protein>
<evidence type="ECO:0000256" key="4">
    <source>
        <dbReference type="ARBA" id="ARBA00022989"/>
    </source>
</evidence>
<evidence type="ECO:0000313" key="7">
    <source>
        <dbReference type="EMBL" id="CAK4033293.1"/>
    </source>
</evidence>
<dbReference type="Pfam" id="PF10639">
    <property type="entry name" value="TMEM234"/>
    <property type="match status" value="1"/>
</dbReference>
<evidence type="ECO:0000256" key="5">
    <source>
        <dbReference type="ARBA" id="ARBA00023136"/>
    </source>
</evidence>
<evidence type="ECO:0000256" key="3">
    <source>
        <dbReference type="ARBA" id="ARBA00022692"/>
    </source>
</evidence>
<evidence type="ECO:0000256" key="2">
    <source>
        <dbReference type="ARBA" id="ARBA00005977"/>
    </source>
</evidence>
<dbReference type="Proteomes" id="UP001296104">
    <property type="component" value="Unassembled WGS sequence"/>
</dbReference>
<keyword evidence="3 6" id="KW-0812">Transmembrane</keyword>
<dbReference type="PANTHER" id="PTHR28668:SF1">
    <property type="entry name" value="TRANSMEMBRANE PROTEIN 234"/>
    <property type="match status" value="1"/>
</dbReference>
<keyword evidence="5 6" id="KW-0472">Membrane</keyword>
<name>A0AAI9EEE6_9PEZI</name>
<sequence length="157" mass="17351">MDPDTPEAAPVATPSIWRWVLGFLMVGACWGLTTPFMARASRLRDNTPKPARPMLTDPNVSWLLKRIWGIIYAAYDLLRNPSYAIPLLLNVTGSVWFFLLIGQAELSLTVPITNSLAFLFTVLGEWYAEGKVISRDTWIGMGLVLGGIALCVHSKTS</sequence>
<keyword evidence="4 6" id="KW-1133">Transmembrane helix</keyword>
<keyword evidence="8" id="KW-1185">Reference proteome</keyword>
<comment type="similarity">
    <text evidence="2">Belongs to the TMEM234 family.</text>
</comment>